<comment type="caution">
    <text evidence="1">The sequence shown here is derived from an EMBL/GenBank/DDBJ whole genome shotgun (WGS) entry which is preliminary data.</text>
</comment>
<dbReference type="EMBL" id="CAJHIA010000021">
    <property type="protein sequence ID" value="CAD6446468.1"/>
    <property type="molecule type" value="Genomic_DNA"/>
</dbReference>
<accession>A0A8H2VYS9</accession>
<sequence>MTTQGERSFLKWEYLRNLSSTRVTKFSKIPVIHKHAVKDRVMVKYNNFIWMVCRCTKNKAPARVAQGWAKMGGYSILKFLSVRIIRQNVRSPVVAEKSIHIELGKTLQVIALMKEHSVTPVLIVASAAAPSSWHLEDEIPLISMESARYGIMLLPTPVFGSNLPISSDEWRIWNTEGKIYTQNTQ</sequence>
<protein>
    <submittedName>
        <fullName evidence="1">9bb634e2-81bf-4daa-abae-ea1eebb16872</fullName>
    </submittedName>
</protein>
<reference evidence="1" key="1">
    <citation type="submission" date="2020-10" db="EMBL/GenBank/DDBJ databases">
        <authorList>
            <person name="Kusch S."/>
        </authorList>
    </citation>
    <scope>NUCLEOTIDE SEQUENCE</scope>
    <source>
        <strain evidence="1">SwB9</strain>
    </source>
</reference>
<gene>
    <name evidence="1" type="ORF">SCLTRI_LOCUS6260</name>
</gene>
<evidence type="ECO:0000313" key="2">
    <source>
        <dbReference type="Proteomes" id="UP000624404"/>
    </source>
</evidence>
<evidence type="ECO:0000313" key="1">
    <source>
        <dbReference type="EMBL" id="CAD6446468.1"/>
    </source>
</evidence>
<organism evidence="1 2">
    <name type="scientific">Sclerotinia trifoliorum</name>
    <dbReference type="NCBI Taxonomy" id="28548"/>
    <lineage>
        <taxon>Eukaryota</taxon>
        <taxon>Fungi</taxon>
        <taxon>Dikarya</taxon>
        <taxon>Ascomycota</taxon>
        <taxon>Pezizomycotina</taxon>
        <taxon>Leotiomycetes</taxon>
        <taxon>Helotiales</taxon>
        <taxon>Sclerotiniaceae</taxon>
        <taxon>Sclerotinia</taxon>
    </lineage>
</organism>
<dbReference type="Proteomes" id="UP000624404">
    <property type="component" value="Unassembled WGS sequence"/>
</dbReference>
<dbReference type="AlphaFoldDB" id="A0A8H2VYS9"/>
<proteinExistence type="predicted"/>
<name>A0A8H2VYS9_9HELO</name>
<keyword evidence="2" id="KW-1185">Reference proteome</keyword>